<gene>
    <name evidence="2" type="ORF">FRC0190_00431</name>
</gene>
<evidence type="ECO:0000256" key="1">
    <source>
        <dbReference type="SAM" id="MobiDB-lite"/>
    </source>
</evidence>
<sequence length="133" mass="14622">MTVSLPNRVDSAHIETHPRVDRDSAGLDDTPASTTDRDFLLAHLGLDVLHGSITRDFKKAYRRNKAGEVSPRMYRTDSEALGKCEYAKLTSKQYAAVLVVDIDQPGEAGGHPADLALYVRNVVRVLVEHNIGP</sequence>
<organism evidence="2 3">
    <name type="scientific">Corynebacterium rouxii</name>
    <dbReference type="NCBI Taxonomy" id="2719119"/>
    <lineage>
        <taxon>Bacteria</taxon>
        <taxon>Bacillati</taxon>
        <taxon>Actinomycetota</taxon>
        <taxon>Actinomycetes</taxon>
        <taxon>Mycobacteriales</taxon>
        <taxon>Corynebacteriaceae</taxon>
        <taxon>Corynebacterium</taxon>
    </lineage>
</organism>
<evidence type="ECO:0000313" key="2">
    <source>
        <dbReference type="EMBL" id="VZH84409.1"/>
    </source>
</evidence>
<dbReference type="EMBL" id="LR738855">
    <property type="protein sequence ID" value="VZH84409.1"/>
    <property type="molecule type" value="Genomic_DNA"/>
</dbReference>
<proteinExistence type="predicted"/>
<dbReference type="KEGG" id="crf:FRC0190_00431"/>
<dbReference type="InterPro" id="IPR004322">
    <property type="entry name" value="Plasmid_replicase_bac"/>
</dbReference>
<name>A0A6I8MFE8_9CORY</name>
<feature type="region of interest" description="Disordered" evidence="1">
    <location>
        <begin position="1"/>
        <end position="31"/>
    </location>
</feature>
<dbReference type="Pfam" id="PF03090">
    <property type="entry name" value="Replicase"/>
    <property type="match status" value="1"/>
</dbReference>
<feature type="compositionally biased region" description="Basic and acidic residues" evidence="1">
    <location>
        <begin position="10"/>
        <end position="25"/>
    </location>
</feature>
<evidence type="ECO:0000313" key="3">
    <source>
        <dbReference type="Proteomes" id="UP000423525"/>
    </source>
</evidence>
<dbReference type="AlphaFoldDB" id="A0A6I8MFE8"/>
<dbReference type="Proteomes" id="UP000423525">
    <property type="component" value="Chromosome"/>
</dbReference>
<reference evidence="2 3" key="1">
    <citation type="submission" date="2019-11" db="EMBL/GenBank/DDBJ databases">
        <authorList>
            <person name="Brisse S."/>
        </authorList>
    </citation>
    <scope>NUCLEOTIDE SEQUENCE [LARGE SCALE GENOMIC DNA]</scope>
    <source>
        <strain evidence="2">FRC0190</strain>
    </source>
</reference>
<protein>
    <recommendedName>
        <fullName evidence="4">Replicase RepA</fullName>
    </recommendedName>
</protein>
<accession>A0A6I8MFE8</accession>
<evidence type="ECO:0008006" key="4">
    <source>
        <dbReference type="Google" id="ProtNLM"/>
    </source>
</evidence>